<proteinExistence type="predicted"/>
<reference evidence="2" key="1">
    <citation type="journal article" date="2023" name="G3 (Bethesda)">
        <title>Genome assembly and association tests identify interacting loci associated with vigor, precocity, and sex in interspecific pistachio rootstocks.</title>
        <authorList>
            <person name="Palmer W."/>
            <person name="Jacygrad E."/>
            <person name="Sagayaradj S."/>
            <person name="Cavanaugh K."/>
            <person name="Han R."/>
            <person name="Bertier L."/>
            <person name="Beede B."/>
            <person name="Kafkas S."/>
            <person name="Golino D."/>
            <person name="Preece J."/>
            <person name="Michelmore R."/>
        </authorList>
    </citation>
    <scope>NUCLEOTIDE SEQUENCE [LARGE SCALE GENOMIC DNA]</scope>
</reference>
<evidence type="ECO:0000313" key="1">
    <source>
        <dbReference type="EMBL" id="KAJ0076156.1"/>
    </source>
</evidence>
<organism evidence="1 2">
    <name type="scientific">Pistacia atlantica</name>
    <dbReference type="NCBI Taxonomy" id="434234"/>
    <lineage>
        <taxon>Eukaryota</taxon>
        <taxon>Viridiplantae</taxon>
        <taxon>Streptophyta</taxon>
        <taxon>Embryophyta</taxon>
        <taxon>Tracheophyta</taxon>
        <taxon>Spermatophyta</taxon>
        <taxon>Magnoliopsida</taxon>
        <taxon>eudicotyledons</taxon>
        <taxon>Gunneridae</taxon>
        <taxon>Pentapetalae</taxon>
        <taxon>rosids</taxon>
        <taxon>malvids</taxon>
        <taxon>Sapindales</taxon>
        <taxon>Anacardiaceae</taxon>
        <taxon>Pistacia</taxon>
    </lineage>
</organism>
<protein>
    <submittedName>
        <fullName evidence="1">Uncharacterized protein</fullName>
    </submittedName>
</protein>
<gene>
    <name evidence="1" type="ORF">Patl1_33750</name>
</gene>
<name>A0ACC0ZVY9_9ROSI</name>
<keyword evidence="2" id="KW-1185">Reference proteome</keyword>
<comment type="caution">
    <text evidence="1">The sequence shown here is derived from an EMBL/GenBank/DDBJ whole genome shotgun (WGS) entry which is preliminary data.</text>
</comment>
<dbReference type="Proteomes" id="UP001164250">
    <property type="component" value="Chromosome 15"/>
</dbReference>
<evidence type="ECO:0000313" key="2">
    <source>
        <dbReference type="Proteomes" id="UP001164250"/>
    </source>
</evidence>
<sequence length="269" mass="30044">MTSLQFIKISSSNLNISDTLFDKGTLPCCLANLTSLQYLDISYNDFTGTLPCCLANLTSLQHLDNHFQFPVSLEPFFNHSKLKIFYGDGNEIYEGIESQDLAPKFQLNGISLSNCGYNGSFPKFLYSQHDLQEVYLYDINLKGKFPVWLLNNNTKLERLYLDNNSLSGPLQLPIHPHMSLQELDISINSIHGHIPTEFGAYLPMLQTLNISRNALNGSIPSSFGDMKSLEDLDLSNNLLTGGIPEHMAMGCISLQRLALSNNSLQGQIF</sequence>
<accession>A0ACC0ZVY9</accession>
<dbReference type="EMBL" id="CM047910">
    <property type="protein sequence ID" value="KAJ0076156.1"/>
    <property type="molecule type" value="Genomic_DNA"/>
</dbReference>